<keyword evidence="2" id="KW-1185">Reference proteome</keyword>
<dbReference type="EMBL" id="BPLR01020282">
    <property type="protein sequence ID" value="GIX76749.1"/>
    <property type="molecule type" value="Genomic_DNA"/>
</dbReference>
<evidence type="ECO:0000313" key="2">
    <source>
        <dbReference type="Proteomes" id="UP001054945"/>
    </source>
</evidence>
<dbReference type="Proteomes" id="UP001054945">
    <property type="component" value="Unassembled WGS sequence"/>
</dbReference>
<organism evidence="1 2">
    <name type="scientific">Caerostris extrusa</name>
    <name type="common">Bark spider</name>
    <name type="synonym">Caerostris bankana</name>
    <dbReference type="NCBI Taxonomy" id="172846"/>
    <lineage>
        <taxon>Eukaryota</taxon>
        <taxon>Metazoa</taxon>
        <taxon>Ecdysozoa</taxon>
        <taxon>Arthropoda</taxon>
        <taxon>Chelicerata</taxon>
        <taxon>Arachnida</taxon>
        <taxon>Araneae</taxon>
        <taxon>Araneomorphae</taxon>
        <taxon>Entelegynae</taxon>
        <taxon>Araneoidea</taxon>
        <taxon>Araneidae</taxon>
        <taxon>Caerostris</taxon>
    </lineage>
</organism>
<comment type="caution">
    <text evidence="1">The sequence shown here is derived from an EMBL/GenBank/DDBJ whole genome shotgun (WGS) entry which is preliminary data.</text>
</comment>
<proteinExistence type="predicted"/>
<evidence type="ECO:0000313" key="1">
    <source>
        <dbReference type="EMBL" id="GIX76749.1"/>
    </source>
</evidence>
<reference evidence="1 2" key="1">
    <citation type="submission" date="2021-06" db="EMBL/GenBank/DDBJ databases">
        <title>Caerostris extrusa draft genome.</title>
        <authorList>
            <person name="Kono N."/>
            <person name="Arakawa K."/>
        </authorList>
    </citation>
    <scope>NUCLEOTIDE SEQUENCE [LARGE SCALE GENOMIC DNA]</scope>
</reference>
<dbReference type="AlphaFoldDB" id="A0AAV4MWD3"/>
<protein>
    <submittedName>
        <fullName evidence="1">Uncharacterized protein</fullName>
    </submittedName>
</protein>
<accession>A0AAV4MWD3</accession>
<name>A0AAV4MWD3_CAEEX</name>
<gene>
    <name evidence="1" type="ORF">CEXT_252601</name>
</gene>
<sequence>MPEKRDKRAKIPPMKMQSKTYHLAPFLAGVFKEPFSNEWISMHYAGIRHTERNFKTNAHLHKTLKLPPPTPNPLPSTLPHRHHLNRYHHASPGSTSIIARIVIGCWIVF</sequence>